<organism evidence="6 8">
    <name type="scientific">Zingiber officinale</name>
    <name type="common">Ginger</name>
    <name type="synonym">Amomum zingiber</name>
    <dbReference type="NCBI Taxonomy" id="94328"/>
    <lineage>
        <taxon>Eukaryota</taxon>
        <taxon>Viridiplantae</taxon>
        <taxon>Streptophyta</taxon>
        <taxon>Embryophyta</taxon>
        <taxon>Tracheophyta</taxon>
        <taxon>Spermatophyta</taxon>
        <taxon>Magnoliopsida</taxon>
        <taxon>Liliopsida</taxon>
        <taxon>Zingiberales</taxon>
        <taxon>Zingiberaceae</taxon>
        <taxon>Zingiber</taxon>
    </lineage>
</organism>
<dbReference type="GO" id="GO:0000987">
    <property type="term" value="F:cis-regulatory region sequence-specific DNA binding"/>
    <property type="evidence" value="ECO:0007669"/>
    <property type="project" value="InterPro"/>
</dbReference>
<evidence type="ECO:0000259" key="5">
    <source>
        <dbReference type="PROSITE" id="PS50066"/>
    </source>
</evidence>
<keyword evidence="8" id="KW-1185">Reference proteome</keyword>
<dbReference type="SMART" id="SM00432">
    <property type="entry name" value="MADS"/>
    <property type="match status" value="1"/>
</dbReference>
<dbReference type="PANTHER" id="PTHR48019">
    <property type="entry name" value="SERUM RESPONSE FACTOR HOMOLOG"/>
    <property type="match status" value="1"/>
</dbReference>
<dbReference type="GO" id="GO:0046983">
    <property type="term" value="F:protein dimerization activity"/>
    <property type="evidence" value="ECO:0007669"/>
    <property type="project" value="InterPro"/>
</dbReference>
<dbReference type="GO" id="GO:0000981">
    <property type="term" value="F:DNA-binding transcription factor activity, RNA polymerase II-specific"/>
    <property type="evidence" value="ECO:0007669"/>
    <property type="project" value="InterPro"/>
</dbReference>
<sequence length="253" mass="28632">MARNKVKLAWIANDANRRSTLKKRRKGLMKKVRELSILCGVEACMVVYDPQEPHHPAAWPSNGEAMRMLTRFKSLSDIERSRKMTNQETYLKSRVNKLAEQFRRLQRQNRETQMTALLFEGLRGRPLYDLSIEDASALALMVDNKLQEVREKRQELIKSHGRHNPIIGAAQPLPPSPPPPPSLLPNLPTSLMLQPPQQRFMWPFQEELNQLLPPAEADGGGHLFMAMAGGDHGALTHSGLAHPSLDPTAWDME</sequence>
<name>A0A8J5HMM9_ZINOF</name>
<dbReference type="FunFam" id="3.40.1810.10:FF:000024">
    <property type="entry name" value="Agamous-like MADS-box protein AGL80"/>
    <property type="match status" value="1"/>
</dbReference>
<evidence type="ECO:0000256" key="3">
    <source>
        <dbReference type="ARBA" id="ARBA00023163"/>
    </source>
</evidence>
<gene>
    <name evidence="7" type="ORF">ZIOFF_001150</name>
    <name evidence="6" type="ORF">ZIOFF_005639</name>
</gene>
<dbReference type="InterPro" id="IPR002100">
    <property type="entry name" value="TF_MADSbox"/>
</dbReference>
<evidence type="ECO:0000256" key="4">
    <source>
        <dbReference type="ARBA" id="ARBA00023242"/>
    </source>
</evidence>
<dbReference type="AlphaFoldDB" id="A0A8J5HMM9"/>
<evidence type="ECO:0000313" key="8">
    <source>
        <dbReference type="Proteomes" id="UP000734854"/>
    </source>
</evidence>
<dbReference type="PROSITE" id="PS50066">
    <property type="entry name" value="MADS_BOX_2"/>
    <property type="match status" value="1"/>
</dbReference>
<keyword evidence="1" id="KW-0805">Transcription regulation</keyword>
<proteinExistence type="predicted"/>
<keyword evidence="3" id="KW-0804">Transcription</keyword>
<evidence type="ECO:0000256" key="1">
    <source>
        <dbReference type="ARBA" id="ARBA00023015"/>
    </source>
</evidence>
<comment type="caution">
    <text evidence="6">The sequence shown here is derived from an EMBL/GenBank/DDBJ whole genome shotgun (WGS) entry which is preliminary data.</text>
</comment>
<keyword evidence="2" id="KW-0238">DNA-binding</keyword>
<dbReference type="GO" id="GO:0045944">
    <property type="term" value="P:positive regulation of transcription by RNA polymerase II"/>
    <property type="evidence" value="ECO:0007669"/>
    <property type="project" value="InterPro"/>
</dbReference>
<dbReference type="Proteomes" id="UP000734854">
    <property type="component" value="Unassembled WGS sequence"/>
</dbReference>
<reference evidence="6 8" key="1">
    <citation type="submission" date="2020-08" db="EMBL/GenBank/DDBJ databases">
        <title>Plant Genome Project.</title>
        <authorList>
            <person name="Zhang R.-G."/>
        </authorList>
    </citation>
    <scope>NUCLEOTIDE SEQUENCE [LARGE SCALE GENOMIC DNA]</scope>
    <source>
        <tissue evidence="6">Rhizome</tissue>
    </source>
</reference>
<dbReference type="EMBL" id="JACMSC010000002">
    <property type="protein sequence ID" value="KAG6531813.1"/>
    <property type="molecule type" value="Genomic_DNA"/>
</dbReference>
<dbReference type="InterPro" id="IPR050142">
    <property type="entry name" value="MADS-box/MEF2_TF"/>
</dbReference>
<evidence type="ECO:0000313" key="6">
    <source>
        <dbReference type="EMBL" id="KAG6531813.1"/>
    </source>
</evidence>
<dbReference type="OrthoDB" id="678337at2759"/>
<dbReference type="CDD" id="cd00266">
    <property type="entry name" value="MADS_SRF_like"/>
    <property type="match status" value="1"/>
</dbReference>
<evidence type="ECO:0000313" key="7">
    <source>
        <dbReference type="EMBL" id="KAG6536106.1"/>
    </source>
</evidence>
<evidence type="ECO:0000256" key="2">
    <source>
        <dbReference type="ARBA" id="ARBA00023125"/>
    </source>
</evidence>
<feature type="domain" description="MADS-box" evidence="5">
    <location>
        <begin position="1"/>
        <end position="61"/>
    </location>
</feature>
<dbReference type="Pfam" id="PF00319">
    <property type="entry name" value="SRF-TF"/>
    <property type="match status" value="1"/>
</dbReference>
<dbReference type="InterPro" id="IPR033897">
    <property type="entry name" value="SRF-like_MADS-box"/>
</dbReference>
<keyword evidence="4" id="KW-0539">Nucleus</keyword>
<accession>A0A8J5HMM9</accession>
<dbReference type="EMBL" id="JACMSC010000001">
    <property type="protein sequence ID" value="KAG6536106.1"/>
    <property type="molecule type" value="Genomic_DNA"/>
</dbReference>
<protein>
    <recommendedName>
        <fullName evidence="5">MADS-box domain-containing protein</fullName>
    </recommendedName>
</protein>